<comment type="subcellular location">
    <subcellularLocation>
        <location evidence="2">Cell membrane</location>
        <topology evidence="2">Multi-pass membrane protein</topology>
    </subcellularLocation>
    <subcellularLocation>
        <location evidence="1">Recycling endosome membrane</location>
        <topology evidence="1">Multi-pass membrane protein</topology>
    </subcellularLocation>
</comment>
<dbReference type="GO" id="GO:0015385">
    <property type="term" value="F:sodium:proton antiporter activity"/>
    <property type="evidence" value="ECO:0007669"/>
    <property type="project" value="InterPro"/>
</dbReference>
<dbReference type="InterPro" id="IPR006153">
    <property type="entry name" value="Cation/H_exchanger_TM"/>
</dbReference>
<evidence type="ECO:0000256" key="12">
    <source>
        <dbReference type="ARBA" id="ARBA00023201"/>
    </source>
</evidence>
<evidence type="ECO:0000256" key="9">
    <source>
        <dbReference type="ARBA" id="ARBA00023053"/>
    </source>
</evidence>
<evidence type="ECO:0000256" key="6">
    <source>
        <dbReference type="ARBA" id="ARBA00022692"/>
    </source>
</evidence>
<feature type="transmembrane region" description="Helical" evidence="14">
    <location>
        <begin position="192"/>
        <end position="209"/>
    </location>
</feature>
<dbReference type="EMBL" id="JAHWGI010001411">
    <property type="protein sequence ID" value="KAK3930456.1"/>
    <property type="molecule type" value="Genomic_DNA"/>
</dbReference>
<evidence type="ECO:0000256" key="4">
    <source>
        <dbReference type="ARBA" id="ARBA00022448"/>
    </source>
</evidence>
<dbReference type="InterPro" id="IPR004709">
    <property type="entry name" value="NaH_exchanger"/>
</dbReference>
<comment type="similarity">
    <text evidence="3 13">Belongs to the monovalent cation:proton antiporter 1 (CPA1) transporter (TC 2.A.36) family.</text>
</comment>
<proteinExistence type="inferred from homology"/>
<evidence type="ECO:0000256" key="1">
    <source>
        <dbReference type="ARBA" id="ARBA00004195"/>
    </source>
</evidence>
<dbReference type="InterPro" id="IPR002090">
    <property type="entry name" value="NHE-6/7/9"/>
</dbReference>
<dbReference type="PRINTS" id="PR01088">
    <property type="entry name" value="NAHEXCHNGR6"/>
</dbReference>
<feature type="transmembrane region" description="Helical" evidence="14">
    <location>
        <begin position="285"/>
        <end position="309"/>
    </location>
</feature>
<dbReference type="GO" id="GO:0098719">
    <property type="term" value="P:sodium ion import across plasma membrane"/>
    <property type="evidence" value="ECO:0007669"/>
    <property type="project" value="TreeGrafter"/>
</dbReference>
<evidence type="ECO:0000256" key="3">
    <source>
        <dbReference type="ARBA" id="ARBA00007367"/>
    </source>
</evidence>
<keyword evidence="17" id="KW-1185">Reference proteome</keyword>
<feature type="transmembrane region" description="Helical" evidence="14">
    <location>
        <begin position="427"/>
        <end position="445"/>
    </location>
</feature>
<feature type="transmembrane region" description="Helical" evidence="14">
    <location>
        <begin position="517"/>
        <end position="535"/>
    </location>
</feature>
<feature type="transmembrane region" description="Helical" evidence="14">
    <location>
        <begin position="221"/>
        <end position="247"/>
    </location>
</feature>
<reference evidence="16" key="1">
    <citation type="submission" date="2021-07" db="EMBL/GenBank/DDBJ databases">
        <authorList>
            <person name="Catto M.A."/>
            <person name="Jacobson A."/>
            <person name="Kennedy G."/>
            <person name="Labadie P."/>
            <person name="Hunt B.G."/>
            <person name="Srinivasan R."/>
        </authorList>
    </citation>
    <scope>NUCLEOTIDE SEQUENCE</scope>
    <source>
        <strain evidence="16">PL_HMW_Pooled</strain>
        <tissue evidence="16">Head</tissue>
    </source>
</reference>
<keyword evidence="13" id="KW-0050">Antiport</keyword>
<evidence type="ECO:0000256" key="14">
    <source>
        <dbReference type="SAM" id="Phobius"/>
    </source>
</evidence>
<feature type="transmembrane region" description="Helical" evidence="14">
    <location>
        <begin position="72"/>
        <end position="89"/>
    </location>
</feature>
<dbReference type="InterPro" id="IPR018422">
    <property type="entry name" value="Cation/H_exchanger_CPA1"/>
</dbReference>
<feature type="transmembrane region" description="Helical" evidence="14">
    <location>
        <begin position="101"/>
        <end position="118"/>
    </location>
</feature>
<dbReference type="GO" id="GO:0005886">
    <property type="term" value="C:plasma membrane"/>
    <property type="evidence" value="ECO:0007669"/>
    <property type="project" value="UniProtKB-SubCell"/>
</dbReference>
<feature type="transmembrane region" description="Helical" evidence="14">
    <location>
        <begin position="26"/>
        <end position="45"/>
    </location>
</feature>
<accession>A0AAE1LS05</accession>
<comment type="caution">
    <text evidence="16">The sequence shown here is derived from an EMBL/GenBank/DDBJ whole genome shotgun (WGS) entry which is preliminary data.</text>
</comment>
<reference evidence="16" key="2">
    <citation type="journal article" date="2023" name="BMC Genomics">
        <title>Pest status, molecular evolution, and epigenetic factors derived from the genome assembly of Frankliniella fusca, a thysanopteran phytovirus vector.</title>
        <authorList>
            <person name="Catto M.A."/>
            <person name="Labadie P.E."/>
            <person name="Jacobson A.L."/>
            <person name="Kennedy G.G."/>
            <person name="Srinivasan R."/>
            <person name="Hunt B.G."/>
        </authorList>
    </citation>
    <scope>NUCLEOTIDE SEQUENCE</scope>
    <source>
        <strain evidence="16">PL_HMW_Pooled</strain>
    </source>
</reference>
<dbReference type="GO" id="GO:0051453">
    <property type="term" value="P:regulation of intracellular pH"/>
    <property type="evidence" value="ECO:0007669"/>
    <property type="project" value="TreeGrafter"/>
</dbReference>
<feature type="domain" description="Cation/H+ exchanger transmembrane" evidence="15">
    <location>
        <begin position="82"/>
        <end position="543"/>
    </location>
</feature>
<keyword evidence="11 14" id="KW-0472">Membrane</keyword>
<feature type="transmembrane region" description="Helical" evidence="14">
    <location>
        <begin position="390"/>
        <end position="407"/>
    </location>
</feature>
<dbReference type="GO" id="GO:0055038">
    <property type="term" value="C:recycling endosome membrane"/>
    <property type="evidence" value="ECO:0007669"/>
    <property type="project" value="UniProtKB-SubCell"/>
</dbReference>
<keyword evidence="4 13" id="KW-0813">Transport</keyword>
<evidence type="ECO:0000256" key="2">
    <source>
        <dbReference type="ARBA" id="ARBA00004651"/>
    </source>
</evidence>
<feature type="transmembrane region" description="Helical" evidence="14">
    <location>
        <begin position="329"/>
        <end position="355"/>
    </location>
</feature>
<dbReference type="Proteomes" id="UP001219518">
    <property type="component" value="Unassembled WGS sequence"/>
</dbReference>
<feature type="transmembrane region" description="Helical" evidence="14">
    <location>
        <begin position="451"/>
        <end position="470"/>
    </location>
</feature>
<dbReference type="Gene3D" id="6.10.140.1330">
    <property type="match status" value="1"/>
</dbReference>
<dbReference type="PANTHER" id="PTHR10110">
    <property type="entry name" value="SODIUM/HYDROGEN EXCHANGER"/>
    <property type="match status" value="1"/>
</dbReference>
<keyword evidence="7" id="KW-0967">Endosome</keyword>
<keyword evidence="9" id="KW-0915">Sodium</keyword>
<evidence type="ECO:0000256" key="5">
    <source>
        <dbReference type="ARBA" id="ARBA00022475"/>
    </source>
</evidence>
<evidence type="ECO:0000256" key="13">
    <source>
        <dbReference type="RuleBase" id="RU003722"/>
    </source>
</evidence>
<evidence type="ECO:0000256" key="7">
    <source>
        <dbReference type="ARBA" id="ARBA00022753"/>
    </source>
</evidence>
<organism evidence="16 17">
    <name type="scientific">Frankliniella fusca</name>
    <dbReference type="NCBI Taxonomy" id="407009"/>
    <lineage>
        <taxon>Eukaryota</taxon>
        <taxon>Metazoa</taxon>
        <taxon>Ecdysozoa</taxon>
        <taxon>Arthropoda</taxon>
        <taxon>Hexapoda</taxon>
        <taxon>Insecta</taxon>
        <taxon>Pterygota</taxon>
        <taxon>Neoptera</taxon>
        <taxon>Paraneoptera</taxon>
        <taxon>Thysanoptera</taxon>
        <taxon>Terebrantia</taxon>
        <taxon>Thripoidea</taxon>
        <taxon>Thripidae</taxon>
        <taxon>Frankliniella</taxon>
    </lineage>
</organism>
<keyword evidence="6 13" id="KW-0812">Transmembrane</keyword>
<dbReference type="NCBIfam" id="TIGR00840">
    <property type="entry name" value="b_cpa1"/>
    <property type="match status" value="1"/>
</dbReference>
<evidence type="ECO:0000259" key="15">
    <source>
        <dbReference type="Pfam" id="PF00999"/>
    </source>
</evidence>
<evidence type="ECO:0000313" key="17">
    <source>
        <dbReference type="Proteomes" id="UP001219518"/>
    </source>
</evidence>
<keyword evidence="12 13" id="KW-0739">Sodium transport</keyword>
<keyword evidence="8 14" id="KW-1133">Transmembrane helix</keyword>
<protein>
    <recommendedName>
        <fullName evidence="13">Sodium/hydrogen exchanger</fullName>
    </recommendedName>
</protein>
<evidence type="ECO:0000256" key="8">
    <source>
        <dbReference type="ARBA" id="ARBA00022989"/>
    </source>
</evidence>
<keyword evidence="10 13" id="KW-0406">Ion transport</keyword>
<dbReference type="GO" id="GO:0015386">
    <property type="term" value="F:potassium:proton antiporter activity"/>
    <property type="evidence" value="ECO:0007669"/>
    <property type="project" value="TreeGrafter"/>
</dbReference>
<dbReference type="AlphaFoldDB" id="A0AAE1LS05"/>
<evidence type="ECO:0000256" key="11">
    <source>
        <dbReference type="ARBA" id="ARBA00023136"/>
    </source>
</evidence>
<gene>
    <name evidence="16" type="ORF">KUF71_005190</name>
</gene>
<dbReference type="PANTHER" id="PTHR10110:SF187">
    <property type="entry name" value="SODIUM_HYDROGEN EXCHANGER"/>
    <property type="match status" value="1"/>
</dbReference>
<evidence type="ECO:0000313" key="16">
    <source>
        <dbReference type="EMBL" id="KAK3930456.1"/>
    </source>
</evidence>
<sequence>MKEKVSCLKCHVSCDGDRRRCSSENMAAVGGTAVVLYLILFSEYLRNGEATDSDIERDAKAQYTHRIDSLNLLLYTFLLISTVLTIWMFKHRRLRFLHETGLAVIYGLIVGALIRYAGSTTTLSHVNVIPEKGTRYNDSLPPDTVWLRYPYKTPTSVGGQQANKTYSYTFKGEIKDVENNDIDLKATFDPEIFFNIILPPIIFHAGYSLKKKYFFRNLGAILMYALIGTTISSFTVGALMYGMVQIIPNLKTSFQFLDSLYFGALISPTDPLTILAIFNDLHVDVNLYALVFGESVLNDAVAIVLSGAIRNYAERYQSGSGSFETDAFFRALGDFIFIFTLSLLIGAIMGCLTAILTKFTRVRDFPLLESALFVLMSYSTFLIAEVADLTGVVAVLFCGICQAHYTYNNLSQDSRTRTKQLFELMNFLAENFIFSYIGVSMFTFPKHQFDPGFIIAGFICAAVGRAANIYPLSFILNLGRKPKIPYNFQHMLFFAGVRGAMSFALAIRNTLSESRQAMLTTTSLIVIFTVIVQGGSTMQLLTWLNIPVGVDDEVELLPYSGGRGDMSNESGSITGSNSASLSGNNKENGKAFLARWWAGLDTKYMKPFLTHARPTLLETLPVCCNPLARLLTTTEQLTQECGRSRLDSDSELCLEENEMSFSDHRRSSGGQRVERLHMSGDLGLGLGGLGLGSSLVGNTVGTRVRMPGPDGNHL</sequence>
<name>A0AAE1LS05_9NEOP</name>
<dbReference type="PRINTS" id="PR01084">
    <property type="entry name" value="NAHEXCHNGR"/>
</dbReference>
<keyword evidence="5" id="KW-1003">Cell membrane</keyword>
<evidence type="ECO:0000256" key="10">
    <source>
        <dbReference type="ARBA" id="ARBA00023065"/>
    </source>
</evidence>
<dbReference type="Pfam" id="PF00999">
    <property type="entry name" value="Na_H_Exchanger"/>
    <property type="match status" value="1"/>
</dbReference>